<sequence length="350" mass="39518">MSVSNTFLDIENNVASQRPLGDESRWSALLKSGIERVVVIFGHSLLQAVVKERKEKAGYSLSMFNQRGQCLFLCLRSQGDHYALQVPCMRPAPRKSIGHSLKEIDGMLEMAPGGEIYAPLTAKEVALESDTVIWHRIRETYFSNKGKWKRWLPFYGPTTVREVEFQFVGVVDPGDRYKVFGVTPVDIEKVRERADSRIALEPNDVDIEYGYSGCGQCFTKNCPAFIDRSRPCNLDLINEAKQQKKKLCLLGQLKDCANSPSVANGLNTLGGMAQNSCIYDLEGENKVVIPKLNQPYDQTDTVRGIEMVMGWQIDRMKLKVPKFIAWAWFSLALIWLLAAFFGLVIMYAKD</sequence>
<evidence type="ECO:0000256" key="1">
    <source>
        <dbReference type="SAM" id="Phobius"/>
    </source>
</evidence>
<gene>
    <name evidence="2" type="ORF">TRUGW13939_08871</name>
</gene>
<keyword evidence="1" id="KW-0812">Transmembrane</keyword>
<proteinExistence type="predicted"/>
<accession>A0A7H8R682</accession>
<dbReference type="Proteomes" id="UP000509510">
    <property type="component" value="Chromosome V"/>
</dbReference>
<dbReference type="RefSeq" id="XP_035347890.1">
    <property type="nucleotide sequence ID" value="XM_035491997.1"/>
</dbReference>
<feature type="transmembrane region" description="Helical" evidence="1">
    <location>
        <begin position="323"/>
        <end position="348"/>
    </location>
</feature>
<evidence type="ECO:0000313" key="3">
    <source>
        <dbReference type="Proteomes" id="UP000509510"/>
    </source>
</evidence>
<keyword evidence="1" id="KW-0472">Membrane</keyword>
<keyword evidence="1" id="KW-1133">Transmembrane helix</keyword>
<reference evidence="3" key="1">
    <citation type="submission" date="2020-06" db="EMBL/GenBank/DDBJ databases">
        <title>A chromosome-scale genome assembly of Talaromyces rugulosus W13939.</title>
        <authorList>
            <person name="Wang B."/>
            <person name="Guo L."/>
            <person name="Ye K."/>
            <person name="Wang L."/>
        </authorList>
    </citation>
    <scope>NUCLEOTIDE SEQUENCE [LARGE SCALE GENOMIC DNA]</scope>
    <source>
        <strain evidence="3">W13939</strain>
    </source>
</reference>
<protein>
    <submittedName>
        <fullName evidence="2">Uncharacterized protein</fullName>
    </submittedName>
</protein>
<organism evidence="2 3">
    <name type="scientific">Talaromyces rugulosus</name>
    <name type="common">Penicillium rugulosum</name>
    <dbReference type="NCBI Taxonomy" id="121627"/>
    <lineage>
        <taxon>Eukaryota</taxon>
        <taxon>Fungi</taxon>
        <taxon>Dikarya</taxon>
        <taxon>Ascomycota</taxon>
        <taxon>Pezizomycotina</taxon>
        <taxon>Eurotiomycetes</taxon>
        <taxon>Eurotiomycetidae</taxon>
        <taxon>Eurotiales</taxon>
        <taxon>Trichocomaceae</taxon>
        <taxon>Talaromyces</taxon>
        <taxon>Talaromyces sect. Islandici</taxon>
    </lineage>
</organism>
<dbReference type="AlphaFoldDB" id="A0A7H8R682"/>
<dbReference type="GeneID" id="55996356"/>
<name>A0A7H8R682_TALRU</name>
<dbReference type="EMBL" id="CP055902">
    <property type="protein sequence ID" value="QKX61716.1"/>
    <property type="molecule type" value="Genomic_DNA"/>
</dbReference>
<keyword evidence="3" id="KW-1185">Reference proteome</keyword>
<evidence type="ECO:0000313" key="2">
    <source>
        <dbReference type="EMBL" id="QKX61716.1"/>
    </source>
</evidence>
<dbReference type="KEGG" id="trg:TRUGW13939_08871"/>
<dbReference type="OrthoDB" id="3557612at2759"/>